<name>A0A1V3JKM0_9PAST</name>
<evidence type="ECO:0000313" key="1">
    <source>
        <dbReference type="EMBL" id="OOF57321.1"/>
    </source>
</evidence>
<protein>
    <submittedName>
        <fullName evidence="1">Uncharacterized protein</fullName>
    </submittedName>
</protein>
<keyword evidence="2" id="KW-1185">Reference proteome</keyword>
<dbReference type="Proteomes" id="UP000188602">
    <property type="component" value="Unassembled WGS sequence"/>
</dbReference>
<gene>
    <name evidence="1" type="ORF">BKL49_09580</name>
</gene>
<proteinExistence type="predicted"/>
<sequence>MPNYAEIEREVQRRINNPTPAEQVQDKIEAFHAQNINIMTEFYPDLVLALDEYYRAAEVKEAKRQGGMLCLHEIMKNHSKTVDEQYSRLLADIRSILTGGKNDH</sequence>
<comment type="caution">
    <text evidence="1">The sequence shown here is derived from an EMBL/GenBank/DDBJ whole genome shotgun (WGS) entry which is preliminary data.</text>
</comment>
<dbReference type="STRING" id="1907939.BKL49_09580"/>
<dbReference type="RefSeq" id="WP_077424907.1">
    <property type="nucleotide sequence ID" value="NZ_MLHQ01000025.1"/>
</dbReference>
<dbReference type="EMBL" id="MLHQ01000025">
    <property type="protein sequence ID" value="OOF57321.1"/>
    <property type="molecule type" value="Genomic_DNA"/>
</dbReference>
<reference evidence="1 2" key="1">
    <citation type="submission" date="2016-10" db="EMBL/GenBank/DDBJ databases">
        <title>Rodentibacter gen. nov. and new species.</title>
        <authorList>
            <person name="Christensen H."/>
        </authorList>
    </citation>
    <scope>NUCLEOTIDE SEQUENCE [LARGE SCALE GENOMIC DNA]</scope>
    <source>
        <strain evidence="1 2">Ac151</strain>
    </source>
</reference>
<accession>A0A1V3JKM0</accession>
<evidence type="ECO:0000313" key="2">
    <source>
        <dbReference type="Proteomes" id="UP000188602"/>
    </source>
</evidence>
<organism evidence="1 2">
    <name type="scientific">Rodentibacter myodis</name>
    <dbReference type="NCBI Taxonomy" id="1907939"/>
    <lineage>
        <taxon>Bacteria</taxon>
        <taxon>Pseudomonadati</taxon>
        <taxon>Pseudomonadota</taxon>
        <taxon>Gammaproteobacteria</taxon>
        <taxon>Pasteurellales</taxon>
        <taxon>Pasteurellaceae</taxon>
        <taxon>Rodentibacter</taxon>
    </lineage>
</organism>
<dbReference type="AlphaFoldDB" id="A0A1V3JKM0"/>